<protein>
    <submittedName>
        <fullName evidence="2">9507_t:CDS:1</fullName>
    </submittedName>
</protein>
<reference evidence="2" key="1">
    <citation type="submission" date="2021-06" db="EMBL/GenBank/DDBJ databases">
        <authorList>
            <person name="Kallberg Y."/>
            <person name="Tangrot J."/>
            <person name="Rosling A."/>
        </authorList>
    </citation>
    <scope>NUCLEOTIDE SEQUENCE</scope>
    <source>
        <strain evidence="2">CL551</strain>
    </source>
</reference>
<proteinExistence type="predicted"/>
<gene>
    <name evidence="2" type="ORF">AMORRO_LOCUS15082</name>
</gene>
<accession>A0A9N9IQL4</accession>
<sequence>LHERLNVINGIQGDYYYNGPSKTEVHFSAISKKLDKVINNIASLETRISRMSAGGSVSNDYSIRELKEDLQRMVGKIESLDQPNDIIRTSQENESQINRTPIQRG</sequence>
<dbReference type="AlphaFoldDB" id="A0A9N9IQL4"/>
<feature type="non-terminal residue" evidence="2">
    <location>
        <position position="105"/>
    </location>
</feature>
<name>A0A9N9IQL4_9GLOM</name>
<evidence type="ECO:0000313" key="3">
    <source>
        <dbReference type="Proteomes" id="UP000789342"/>
    </source>
</evidence>
<comment type="caution">
    <text evidence="2">The sequence shown here is derived from an EMBL/GenBank/DDBJ whole genome shotgun (WGS) entry which is preliminary data.</text>
</comment>
<evidence type="ECO:0000313" key="2">
    <source>
        <dbReference type="EMBL" id="CAG8746547.1"/>
    </source>
</evidence>
<evidence type="ECO:0000256" key="1">
    <source>
        <dbReference type="SAM" id="MobiDB-lite"/>
    </source>
</evidence>
<dbReference type="EMBL" id="CAJVPV010033231">
    <property type="protein sequence ID" value="CAG8746547.1"/>
    <property type="molecule type" value="Genomic_DNA"/>
</dbReference>
<feature type="compositionally biased region" description="Polar residues" evidence="1">
    <location>
        <begin position="87"/>
        <end position="105"/>
    </location>
</feature>
<dbReference type="Proteomes" id="UP000789342">
    <property type="component" value="Unassembled WGS sequence"/>
</dbReference>
<dbReference type="OrthoDB" id="10265193at2759"/>
<feature type="region of interest" description="Disordered" evidence="1">
    <location>
        <begin position="81"/>
        <end position="105"/>
    </location>
</feature>
<organism evidence="2 3">
    <name type="scientific">Acaulospora morrowiae</name>
    <dbReference type="NCBI Taxonomy" id="94023"/>
    <lineage>
        <taxon>Eukaryota</taxon>
        <taxon>Fungi</taxon>
        <taxon>Fungi incertae sedis</taxon>
        <taxon>Mucoromycota</taxon>
        <taxon>Glomeromycotina</taxon>
        <taxon>Glomeromycetes</taxon>
        <taxon>Diversisporales</taxon>
        <taxon>Acaulosporaceae</taxon>
        <taxon>Acaulospora</taxon>
    </lineage>
</organism>
<keyword evidence="3" id="KW-1185">Reference proteome</keyword>